<evidence type="ECO:0000313" key="1">
    <source>
        <dbReference type="EMBL" id="RLE09979.1"/>
    </source>
</evidence>
<reference evidence="1 2" key="1">
    <citation type="submission" date="2018-06" db="EMBL/GenBank/DDBJ databases">
        <title>Extensive metabolic versatility and redundancy in microbially diverse, dynamic hydrothermal sediments.</title>
        <authorList>
            <person name="Dombrowski N."/>
            <person name="Teske A."/>
            <person name="Baker B.J."/>
        </authorList>
    </citation>
    <scope>NUCLEOTIDE SEQUENCE [LARGE SCALE GENOMIC DNA]</scope>
    <source>
        <strain evidence="1">B47_G16</strain>
    </source>
</reference>
<organism evidence="1 2">
    <name type="scientific">Aerophobetes bacterium</name>
    <dbReference type="NCBI Taxonomy" id="2030807"/>
    <lineage>
        <taxon>Bacteria</taxon>
        <taxon>Candidatus Aerophobota</taxon>
    </lineage>
</organism>
<proteinExistence type="predicted"/>
<name>A0A497E6L8_UNCAE</name>
<dbReference type="AlphaFoldDB" id="A0A497E6L8"/>
<dbReference type="Proteomes" id="UP000279422">
    <property type="component" value="Unassembled WGS sequence"/>
</dbReference>
<gene>
    <name evidence="1" type="ORF">DRJ00_02895</name>
</gene>
<comment type="caution">
    <text evidence="1">The sequence shown here is derived from an EMBL/GenBank/DDBJ whole genome shotgun (WGS) entry which is preliminary data.</text>
</comment>
<evidence type="ECO:0000313" key="2">
    <source>
        <dbReference type="Proteomes" id="UP000279422"/>
    </source>
</evidence>
<dbReference type="EMBL" id="QMPZ01000022">
    <property type="protein sequence ID" value="RLE09979.1"/>
    <property type="molecule type" value="Genomic_DNA"/>
</dbReference>
<accession>A0A497E6L8</accession>
<protein>
    <submittedName>
        <fullName evidence="1">Uncharacterized protein</fullName>
    </submittedName>
</protein>
<sequence>MIIDYRKKTGLEKAPEASYLPKGRDCYPLRAMLGNSSGEVIFLRGERGKVHHAPGCDMEHLSLPKVLSGCKGDLR</sequence>